<dbReference type="PANTHER" id="PTHR32285">
    <property type="entry name" value="PROTEIN TRICHOME BIREFRINGENCE-LIKE 9-RELATED"/>
    <property type="match status" value="1"/>
</dbReference>
<dbReference type="Proteomes" id="UP000467840">
    <property type="component" value="Chromosome 4"/>
</dbReference>
<evidence type="ECO:0000256" key="1">
    <source>
        <dbReference type="ARBA" id="ARBA00007727"/>
    </source>
</evidence>
<comment type="caution">
    <text evidence="3">The sequence shown here is derived from an EMBL/GenBank/DDBJ whole genome shotgun (WGS) entry which is preliminary data.</text>
</comment>
<evidence type="ECO:0000313" key="4">
    <source>
        <dbReference type="Proteomes" id="UP000467840"/>
    </source>
</evidence>
<dbReference type="InterPro" id="IPR026057">
    <property type="entry name" value="TBL_C"/>
</dbReference>
<dbReference type="GO" id="GO:0016413">
    <property type="term" value="F:O-acetyltransferase activity"/>
    <property type="evidence" value="ECO:0007669"/>
    <property type="project" value="InterPro"/>
</dbReference>
<name>A0A6A6LQ68_HEVBR</name>
<dbReference type="Pfam" id="PF13839">
    <property type="entry name" value="PC-Esterase"/>
    <property type="match status" value="1"/>
</dbReference>
<evidence type="ECO:0000259" key="2">
    <source>
        <dbReference type="Pfam" id="PF13839"/>
    </source>
</evidence>
<dbReference type="PANTHER" id="PTHR32285:SF149">
    <property type="entry name" value="TRICHOME BIREFRINGENCE-LIKE N-TERMINAL DOMAIN-CONTAINING PROTEIN"/>
    <property type="match status" value="1"/>
</dbReference>
<protein>
    <recommendedName>
        <fullName evidence="2">Trichome birefringence-like C-terminal domain-containing protein</fullName>
    </recommendedName>
</protein>
<organism evidence="3 4">
    <name type="scientific">Hevea brasiliensis</name>
    <name type="common">Para rubber tree</name>
    <name type="synonym">Siphonia brasiliensis</name>
    <dbReference type="NCBI Taxonomy" id="3981"/>
    <lineage>
        <taxon>Eukaryota</taxon>
        <taxon>Viridiplantae</taxon>
        <taxon>Streptophyta</taxon>
        <taxon>Embryophyta</taxon>
        <taxon>Tracheophyta</taxon>
        <taxon>Spermatophyta</taxon>
        <taxon>Magnoliopsida</taxon>
        <taxon>eudicotyledons</taxon>
        <taxon>Gunneridae</taxon>
        <taxon>Pentapetalae</taxon>
        <taxon>rosids</taxon>
        <taxon>fabids</taxon>
        <taxon>Malpighiales</taxon>
        <taxon>Euphorbiaceae</taxon>
        <taxon>Crotonoideae</taxon>
        <taxon>Micrandreae</taxon>
        <taxon>Hevea</taxon>
    </lineage>
</organism>
<dbReference type="AlphaFoldDB" id="A0A6A6LQ68"/>
<sequence length="255" mass="28883">MFVGDSLSLNHWQSLTCMLHVSVPNASYTSVRTGGLSTFTFPEYKTKVMFSRNAFLVDTVNTSKGAVLKLDSIEGGKLWKGIDVLIFNTWHWWLHTGRKQPWNFIQEGNNVYQDMDRLVAYEKALNTWAKWVDTNVHPAKTMVFFQGVSPDHNNGSDWGEDKARYCEGQKQPVSGPNYPAGPHPAELVVEKVLRGIQKPVYLLNVTALSQLRKDGHPSVYGHGGHNDMDCSHWCLPGVPDTWNQLLYAILLQFYN</sequence>
<reference evidence="3 4" key="1">
    <citation type="journal article" date="2020" name="Mol. Plant">
        <title>The Chromosome-Based Rubber Tree Genome Provides New Insights into Spurge Genome Evolution and Rubber Biosynthesis.</title>
        <authorList>
            <person name="Liu J."/>
            <person name="Shi C."/>
            <person name="Shi C.C."/>
            <person name="Li W."/>
            <person name="Zhang Q.J."/>
            <person name="Zhang Y."/>
            <person name="Li K."/>
            <person name="Lu H.F."/>
            <person name="Shi C."/>
            <person name="Zhu S.T."/>
            <person name="Xiao Z.Y."/>
            <person name="Nan H."/>
            <person name="Yue Y."/>
            <person name="Zhu X.G."/>
            <person name="Wu Y."/>
            <person name="Hong X.N."/>
            <person name="Fan G.Y."/>
            <person name="Tong Y."/>
            <person name="Zhang D."/>
            <person name="Mao C.L."/>
            <person name="Liu Y.L."/>
            <person name="Hao S.J."/>
            <person name="Liu W.Q."/>
            <person name="Lv M.Q."/>
            <person name="Zhang H.B."/>
            <person name="Liu Y."/>
            <person name="Hu-Tang G.R."/>
            <person name="Wang J.P."/>
            <person name="Wang J.H."/>
            <person name="Sun Y.H."/>
            <person name="Ni S.B."/>
            <person name="Chen W.B."/>
            <person name="Zhang X.C."/>
            <person name="Jiao Y.N."/>
            <person name="Eichler E.E."/>
            <person name="Li G.H."/>
            <person name="Liu X."/>
            <person name="Gao L.Z."/>
        </authorList>
    </citation>
    <scope>NUCLEOTIDE SEQUENCE [LARGE SCALE GENOMIC DNA]</scope>
    <source>
        <strain evidence="4">cv. GT1</strain>
        <tissue evidence="3">Leaf</tissue>
    </source>
</reference>
<proteinExistence type="inferred from homology"/>
<evidence type="ECO:0000313" key="3">
    <source>
        <dbReference type="EMBL" id="KAF2302206.1"/>
    </source>
</evidence>
<keyword evidence="4" id="KW-1185">Reference proteome</keyword>
<comment type="similarity">
    <text evidence="1">Belongs to the PC-esterase family. TBL subfamily.</text>
</comment>
<gene>
    <name evidence="3" type="ORF">GH714_033738</name>
</gene>
<dbReference type="InterPro" id="IPR029962">
    <property type="entry name" value="TBL"/>
</dbReference>
<dbReference type="GO" id="GO:0005794">
    <property type="term" value="C:Golgi apparatus"/>
    <property type="evidence" value="ECO:0007669"/>
    <property type="project" value="TreeGrafter"/>
</dbReference>
<feature type="domain" description="Trichome birefringence-like C-terminal" evidence="2">
    <location>
        <begin position="1"/>
        <end position="248"/>
    </location>
</feature>
<dbReference type="EMBL" id="JAAGAX010000010">
    <property type="protein sequence ID" value="KAF2302206.1"/>
    <property type="molecule type" value="Genomic_DNA"/>
</dbReference>
<accession>A0A6A6LQ68</accession>